<organism evidence="1 2">
    <name type="scientific">Allosphingosinicella ginsenosidimutans</name>
    <dbReference type="NCBI Taxonomy" id="1176539"/>
    <lineage>
        <taxon>Bacteria</taxon>
        <taxon>Pseudomonadati</taxon>
        <taxon>Pseudomonadota</taxon>
        <taxon>Alphaproteobacteria</taxon>
        <taxon>Sphingomonadales</taxon>
        <taxon>Sphingomonadaceae</taxon>
        <taxon>Allosphingosinicella</taxon>
    </lineage>
</organism>
<evidence type="ECO:0000313" key="2">
    <source>
        <dbReference type="Proteomes" id="UP000321249"/>
    </source>
</evidence>
<gene>
    <name evidence="1" type="ORF">FRZ32_08830</name>
</gene>
<dbReference type="PANTHER" id="PTHR33606">
    <property type="entry name" value="PROTEIN YCII"/>
    <property type="match status" value="1"/>
</dbReference>
<dbReference type="NCBIfam" id="NF009508">
    <property type="entry name" value="PRK12866.1"/>
    <property type="match status" value="1"/>
</dbReference>
<protein>
    <submittedName>
        <fullName evidence="1">YciI family protein</fullName>
    </submittedName>
</protein>
<dbReference type="InterPro" id="IPR011008">
    <property type="entry name" value="Dimeric_a/b-barrel"/>
</dbReference>
<keyword evidence="2" id="KW-1185">Reference proteome</keyword>
<dbReference type="SUPFAM" id="SSF54909">
    <property type="entry name" value="Dimeric alpha+beta barrel"/>
    <property type="match status" value="1"/>
</dbReference>
<name>A0A5C6TTT7_9SPHN</name>
<reference evidence="1 2" key="1">
    <citation type="journal article" date="2015" name="J. Microbiol.">
        <title>Sphingosinicella ginsenosidimutans sp. nov., with ginsenoside converting activity.</title>
        <authorList>
            <person name="Kim J.K."/>
            <person name="Kang M.S."/>
            <person name="Park S.C."/>
            <person name="Kim K.M."/>
            <person name="Choi K."/>
            <person name="Yoon M.H."/>
            <person name="Im W.T."/>
        </authorList>
    </citation>
    <scope>NUCLEOTIDE SEQUENCE [LARGE SCALE GENOMIC DNA]</scope>
    <source>
        <strain evidence="1 2">BS-11</strain>
    </source>
</reference>
<dbReference type="AlphaFoldDB" id="A0A5C6TTT7"/>
<dbReference type="Gene3D" id="3.30.70.1060">
    <property type="entry name" value="Dimeric alpha+beta barrel"/>
    <property type="match status" value="1"/>
</dbReference>
<evidence type="ECO:0000313" key="1">
    <source>
        <dbReference type="EMBL" id="TXC63757.1"/>
    </source>
</evidence>
<accession>A0A5C6TTT7</accession>
<dbReference type="EMBL" id="VOQQ01000001">
    <property type="protein sequence ID" value="TXC63757.1"/>
    <property type="molecule type" value="Genomic_DNA"/>
</dbReference>
<proteinExistence type="predicted"/>
<dbReference type="Proteomes" id="UP000321249">
    <property type="component" value="Unassembled WGS sequence"/>
</dbReference>
<dbReference type="OrthoDB" id="2293521at2"/>
<dbReference type="PANTHER" id="PTHR33606:SF3">
    <property type="entry name" value="PROTEIN YCII"/>
    <property type="match status" value="1"/>
</dbReference>
<sequence length="103" mass="11145">MHVLLSYELAPDYLARRGGFRDSHLALAWAAAERGDLLLGGAVGDPVESALLLFTSHEAATAFAEADPYVTQGLVRGWRVQPWITVVGRDAATPVHPRPESTH</sequence>
<dbReference type="RefSeq" id="WP_147043163.1">
    <property type="nucleotide sequence ID" value="NZ_BAABIR010000004.1"/>
</dbReference>
<dbReference type="InterPro" id="IPR051807">
    <property type="entry name" value="Sec-metab_biosynth-assoc"/>
</dbReference>
<comment type="caution">
    <text evidence="1">The sequence shown here is derived from an EMBL/GenBank/DDBJ whole genome shotgun (WGS) entry which is preliminary data.</text>
</comment>